<comment type="caution">
    <text evidence="2">The sequence shown here is derived from an EMBL/GenBank/DDBJ whole genome shotgun (WGS) entry which is preliminary data.</text>
</comment>
<keyword evidence="3" id="KW-1185">Reference proteome</keyword>
<dbReference type="InterPro" id="IPR025605">
    <property type="entry name" value="OST-HTH/LOTUS_dom"/>
</dbReference>
<dbReference type="PROSITE" id="PS51644">
    <property type="entry name" value="HTH_OST"/>
    <property type="match status" value="1"/>
</dbReference>
<dbReference type="AlphaFoldDB" id="A0A812RHF5"/>
<accession>A0A812RHF5</accession>
<protein>
    <submittedName>
        <fullName evidence="2">Slc43a2 protein</fullName>
    </submittedName>
</protein>
<dbReference type="OrthoDB" id="444782at2759"/>
<evidence type="ECO:0000259" key="1">
    <source>
        <dbReference type="PROSITE" id="PS51644"/>
    </source>
</evidence>
<organism evidence="2 3">
    <name type="scientific">Symbiodinium pilosum</name>
    <name type="common">Dinoflagellate</name>
    <dbReference type="NCBI Taxonomy" id="2952"/>
    <lineage>
        <taxon>Eukaryota</taxon>
        <taxon>Sar</taxon>
        <taxon>Alveolata</taxon>
        <taxon>Dinophyceae</taxon>
        <taxon>Suessiales</taxon>
        <taxon>Symbiodiniaceae</taxon>
        <taxon>Symbiodinium</taxon>
    </lineage>
</organism>
<gene>
    <name evidence="2" type="primary">slc43a2</name>
    <name evidence="2" type="ORF">SPIL2461_LOCUS10755</name>
</gene>
<proteinExistence type="predicted"/>
<evidence type="ECO:0000313" key="2">
    <source>
        <dbReference type="EMBL" id="CAE7442164.1"/>
    </source>
</evidence>
<dbReference type="Proteomes" id="UP000649617">
    <property type="component" value="Unassembled WGS sequence"/>
</dbReference>
<evidence type="ECO:0000313" key="3">
    <source>
        <dbReference type="Proteomes" id="UP000649617"/>
    </source>
</evidence>
<name>A0A812RHF5_SYMPI</name>
<reference evidence="2" key="1">
    <citation type="submission" date="2021-02" db="EMBL/GenBank/DDBJ databases">
        <authorList>
            <person name="Dougan E. K."/>
            <person name="Rhodes N."/>
            <person name="Thang M."/>
            <person name="Chan C."/>
        </authorList>
    </citation>
    <scope>NUCLEOTIDE SEQUENCE</scope>
</reference>
<sequence length="94" mass="10637">KHGFYSDLFWTPLIAQALAIERKKDSEMVRALFSAVEMHSGRGVTLSQLGSDYKVSQLKKDNMWKSVRLLDILEAYEDIFELVPDGSSGGWQVT</sequence>
<feature type="non-terminal residue" evidence="2">
    <location>
        <position position="1"/>
    </location>
</feature>
<dbReference type="EMBL" id="CAJNIZ010020557">
    <property type="protein sequence ID" value="CAE7442164.1"/>
    <property type="molecule type" value="Genomic_DNA"/>
</dbReference>
<feature type="domain" description="HTH OST-type" evidence="1">
    <location>
        <begin position="24"/>
        <end position="94"/>
    </location>
</feature>